<dbReference type="InterPro" id="IPR003494">
    <property type="entry name" value="SHS2_FtsA"/>
</dbReference>
<evidence type="ECO:0000259" key="1">
    <source>
        <dbReference type="SMART" id="SM00842"/>
    </source>
</evidence>
<dbReference type="KEGG" id="cpas:Clopa_3304"/>
<reference evidence="2 3" key="1">
    <citation type="submission" date="2012-01" db="EMBL/GenBank/DDBJ databases">
        <title>Complete sequence of chromosome of Clostridium pasteurianum BC1.</title>
        <authorList>
            <consortium name="US DOE Joint Genome Institute"/>
            <person name="Lucas S."/>
            <person name="Han J."/>
            <person name="Lapidus A."/>
            <person name="Cheng J.-F."/>
            <person name="Goodwin L."/>
            <person name="Pitluck S."/>
            <person name="Peters L."/>
            <person name="Mikhailova N."/>
            <person name="Teshima H."/>
            <person name="Detter J.C."/>
            <person name="Han C."/>
            <person name="Tapia R."/>
            <person name="Land M."/>
            <person name="Hauser L."/>
            <person name="Kyrpides N."/>
            <person name="Ivanova N."/>
            <person name="Pagani I."/>
            <person name="Dunn J."/>
            <person name="Taghavi S."/>
            <person name="Francis A."/>
            <person name="van der Lelie D."/>
            <person name="Woyke T."/>
        </authorList>
    </citation>
    <scope>NUCLEOTIDE SEQUENCE [LARGE SCALE GENOMIC DNA]</scope>
    <source>
        <strain evidence="2 3">BC1</strain>
    </source>
</reference>
<protein>
    <submittedName>
        <fullName evidence="2">Actin-like ATPase involved in cell division</fullName>
    </submittedName>
</protein>
<dbReference type="PATRIC" id="fig|86416.3.peg.3292"/>
<dbReference type="GO" id="GO:0051301">
    <property type="term" value="P:cell division"/>
    <property type="evidence" value="ECO:0007669"/>
    <property type="project" value="UniProtKB-KW"/>
</dbReference>
<dbReference type="HOGENOM" id="CLU_010661_1_0_9"/>
<keyword evidence="2" id="KW-0132">Cell division</keyword>
<dbReference type="OrthoDB" id="9768127at2"/>
<dbReference type="AlphaFoldDB" id="R4K4M4"/>
<dbReference type="STRING" id="86416.Clopa_3304"/>
<gene>
    <name evidence="2" type="ORF">Clopa_3304</name>
</gene>
<evidence type="ECO:0000313" key="2">
    <source>
        <dbReference type="EMBL" id="AGK98107.1"/>
    </source>
</evidence>
<dbReference type="EMBL" id="CP003261">
    <property type="protein sequence ID" value="AGK98107.1"/>
    <property type="molecule type" value="Genomic_DNA"/>
</dbReference>
<sequence length="703" mass="77900">MAYPNIKSEDILFSLDIGTRTVIGTVGIIKDKKFNIIAEKFTEHEERAMVDGQIHDISLVTKAVNKVKSELEEELGFELKKVAIAAAGRFLKTILVKSELGIDEDKEIDKELVRSLELTAVKQAEEEVNKNTQGKLYCVGYSVKNYYLNGYAISNLLSHKGQNISAEVIATFLPSSVVESLYAVTKKIGLSVLNLTLEPIAAMEAAVPKNLRLLNLALIDIGAGTSDIAISSNETISAYGMAPMAGDEITEALAQACLVDFNTAEKIKKEVIEKKEVSYVDVLSLENSITFDEVIKIITPVVEKLSEEIAKKLLELNGGKAPNAVFLVGGGAHTPLLKELIVKNLNIPSQRIAIKGRESVVDCVCDDNKLGSVGVTVLGIALVAMRKFGGDFIDVFLNNSAVSLFNSKKNTIMDVIMQAGINPKILIGKNGRNIRFNLNGSKRVAFGGMSRGSIIKLNGIFASLESEIRENDKIEIVFAQNGHNAKAYIKDYIKKLDSVGFYLDGKIKNLEPLFFANDQKVNIDHIIAEGDNIKTAFPKTIGDYRKFIDNNLNLEFYIQSTKLKDDYIIKEGDNISTTIINEEKNNQHDYGEVVNTAQAEAAAGYVVDEEENYIETKVEEDKKYYDKAPIEIHKNSYKSIEVFANDKKITLKGKSSYMFVDIFNYIEFDLSKAKGELVLLLNGNKAGFYDELKSEDRIEIKWK</sequence>
<keyword evidence="3" id="KW-1185">Reference proteome</keyword>
<keyword evidence="2" id="KW-0131">Cell cycle</keyword>
<organism evidence="2 3">
    <name type="scientific">Clostridium pasteurianum BC1</name>
    <dbReference type="NCBI Taxonomy" id="86416"/>
    <lineage>
        <taxon>Bacteria</taxon>
        <taxon>Bacillati</taxon>
        <taxon>Bacillota</taxon>
        <taxon>Clostridia</taxon>
        <taxon>Eubacteriales</taxon>
        <taxon>Clostridiaceae</taxon>
        <taxon>Clostridium</taxon>
    </lineage>
</organism>
<dbReference type="PANTHER" id="PTHR32432">
    <property type="entry name" value="CELL DIVISION PROTEIN FTSA-RELATED"/>
    <property type="match status" value="1"/>
</dbReference>
<evidence type="ECO:0000313" key="3">
    <source>
        <dbReference type="Proteomes" id="UP000013523"/>
    </source>
</evidence>
<dbReference type="SMART" id="SM00842">
    <property type="entry name" value="FtsA"/>
    <property type="match status" value="1"/>
</dbReference>
<dbReference type="PANTHER" id="PTHR32432:SF3">
    <property type="entry name" value="ETHANOLAMINE UTILIZATION PROTEIN EUTJ"/>
    <property type="match status" value="1"/>
</dbReference>
<dbReference type="Proteomes" id="UP000013523">
    <property type="component" value="Chromosome"/>
</dbReference>
<dbReference type="InterPro" id="IPR043129">
    <property type="entry name" value="ATPase_NBD"/>
</dbReference>
<dbReference type="eggNOG" id="COG0849">
    <property type="taxonomic scope" value="Bacteria"/>
</dbReference>
<dbReference type="CDD" id="cd24004">
    <property type="entry name" value="ASKHA_NBD_PilM-like"/>
    <property type="match status" value="1"/>
</dbReference>
<accession>R4K4M4</accession>
<feature type="domain" description="SHS2" evidence="1">
    <location>
        <begin position="12"/>
        <end position="206"/>
    </location>
</feature>
<name>R4K4M4_CLOPA</name>
<dbReference type="SUPFAM" id="SSF53067">
    <property type="entry name" value="Actin-like ATPase domain"/>
    <property type="match status" value="2"/>
</dbReference>
<dbReference type="Gene3D" id="3.30.420.40">
    <property type="match status" value="2"/>
</dbReference>
<proteinExistence type="predicted"/>
<dbReference type="RefSeq" id="WP_015616393.1">
    <property type="nucleotide sequence ID" value="NC_021182.1"/>
</dbReference>
<dbReference type="Pfam" id="PF14450">
    <property type="entry name" value="FtsA"/>
    <property type="match status" value="1"/>
</dbReference>
<dbReference type="InterPro" id="IPR050696">
    <property type="entry name" value="FtsA/MreB"/>
</dbReference>